<feature type="region of interest" description="Disordered" evidence="6">
    <location>
        <begin position="231"/>
        <end position="253"/>
    </location>
</feature>
<evidence type="ECO:0000256" key="6">
    <source>
        <dbReference type="SAM" id="MobiDB-lite"/>
    </source>
</evidence>
<dbReference type="SUPFAM" id="SSF48371">
    <property type="entry name" value="ARM repeat"/>
    <property type="match status" value="1"/>
</dbReference>
<feature type="domain" description="TATA-binding protein interacting (TIP20)" evidence="7">
    <location>
        <begin position="548"/>
        <end position="616"/>
    </location>
</feature>
<gene>
    <name evidence="8" type="ORF">PCOR1329_LOCUS16847</name>
</gene>
<feature type="non-terminal residue" evidence="8">
    <location>
        <position position="618"/>
    </location>
</feature>
<comment type="caution">
    <text evidence="8">The sequence shown here is derived from an EMBL/GenBank/DDBJ whole genome shotgun (WGS) entry which is preliminary data.</text>
</comment>
<keyword evidence="5" id="KW-0418">Kinase</keyword>
<dbReference type="InterPro" id="IPR011989">
    <property type="entry name" value="ARM-like"/>
</dbReference>
<dbReference type="InterPro" id="IPR013932">
    <property type="entry name" value="TATA-bd_TIP120"/>
</dbReference>
<evidence type="ECO:0000256" key="1">
    <source>
        <dbReference type="ARBA" id="ARBA00007657"/>
    </source>
</evidence>
<evidence type="ECO:0000256" key="5">
    <source>
        <dbReference type="ARBA" id="ARBA00022777"/>
    </source>
</evidence>
<dbReference type="NCBIfam" id="NF003742">
    <property type="entry name" value="PRK05339.1"/>
    <property type="match status" value="1"/>
</dbReference>
<sequence>RRGLAAAAAGDTAVSPLTAALVAAELLPKLVEARSPTPASWPSQTDELEYVGRHEQLLKYLQTCYETALRAAPASWKGGPNEAVLKDLIQDLDKSCQKGIQIWREVTGNTCDKFKTVPKYYFSELRGRRKCALPQPPVNLTEEATLSFLCVEVVAGLRRAERFELFARKADTVVPAERWEKNAKVAKARASDIMAAAVRIFGERRVETELMTCIKEENEVSREMLDGSSGRVRFGARPGEDPAAEDDADDDEGDACDISAALRPVFIVSDCTGESAQHTVDSALGQFSHCFDRSTSVNMTVYRFCSEAEIEGIVALAKEKGAFIVHTLVDPRVNAALVEQCDSAGVDHHDLWGRLLEKLEGYFDVTRSAIPGQRQVVDEKYFQMIECIEYTRTLDDGVLPHRWAEADIIILGPSRTGKTPLSFFMSQRGYKVANYPIVPGEDLPKELWDFDQDRVFALTIDPQKLSSIRSNRMQTLKMGSGTAYAKASKVQEEIAWCRALYKKNPRWTVLDTTYAGIEESSASIMKVRKAALHSVNVVCLCPSCSEILRGHTDFIFERIKEDSKQKPELIREVDLGPFKHKVDDGLPLRKFAYTVSASLLQAYTEQVASPSLIDLVLQ</sequence>
<evidence type="ECO:0000313" key="8">
    <source>
        <dbReference type="EMBL" id="CAK0812590.1"/>
    </source>
</evidence>
<accession>A0ABN9R4J5</accession>
<keyword evidence="2" id="KW-0723">Serine/threonine-protein kinase</keyword>
<proteinExistence type="inferred from homology"/>
<dbReference type="Proteomes" id="UP001189429">
    <property type="component" value="Unassembled WGS sequence"/>
</dbReference>
<dbReference type="InterPro" id="IPR005177">
    <property type="entry name" value="Kinase-pyrophosphorylase"/>
</dbReference>
<name>A0ABN9R4J5_9DINO</name>
<keyword evidence="9" id="KW-1185">Reference proteome</keyword>
<dbReference type="Gene3D" id="1.25.10.10">
    <property type="entry name" value="Leucine-rich Repeat Variant"/>
    <property type="match status" value="1"/>
</dbReference>
<dbReference type="Pfam" id="PF03618">
    <property type="entry name" value="Kinase-PPPase"/>
    <property type="match status" value="1"/>
</dbReference>
<keyword evidence="3" id="KW-0808">Transferase</keyword>
<comment type="similarity">
    <text evidence="1">Belongs to the CAND family.</text>
</comment>
<dbReference type="PANTHER" id="PTHR31756:SF3">
    <property type="entry name" value="PYRUVATE, PHOSPHATE DIKINASE REGULATORY PROTEIN 1, CHLOROPLASTIC"/>
    <property type="match status" value="1"/>
</dbReference>
<dbReference type="EMBL" id="CAUYUJ010005186">
    <property type="protein sequence ID" value="CAK0812590.1"/>
    <property type="molecule type" value="Genomic_DNA"/>
</dbReference>
<evidence type="ECO:0000259" key="7">
    <source>
        <dbReference type="Pfam" id="PF08623"/>
    </source>
</evidence>
<dbReference type="InterPro" id="IPR016024">
    <property type="entry name" value="ARM-type_fold"/>
</dbReference>
<dbReference type="PANTHER" id="PTHR31756">
    <property type="entry name" value="PYRUVATE, PHOSPHATE DIKINASE REGULATORY PROTEIN 1, CHLOROPLASTIC"/>
    <property type="match status" value="1"/>
</dbReference>
<evidence type="ECO:0000256" key="4">
    <source>
        <dbReference type="ARBA" id="ARBA00022741"/>
    </source>
</evidence>
<keyword evidence="4" id="KW-0547">Nucleotide-binding</keyword>
<dbReference type="Pfam" id="PF08623">
    <property type="entry name" value="TIP120"/>
    <property type="match status" value="1"/>
</dbReference>
<evidence type="ECO:0000313" key="9">
    <source>
        <dbReference type="Proteomes" id="UP001189429"/>
    </source>
</evidence>
<feature type="non-terminal residue" evidence="8">
    <location>
        <position position="1"/>
    </location>
</feature>
<evidence type="ECO:0000256" key="3">
    <source>
        <dbReference type="ARBA" id="ARBA00022679"/>
    </source>
</evidence>
<organism evidence="8 9">
    <name type="scientific">Prorocentrum cordatum</name>
    <dbReference type="NCBI Taxonomy" id="2364126"/>
    <lineage>
        <taxon>Eukaryota</taxon>
        <taxon>Sar</taxon>
        <taxon>Alveolata</taxon>
        <taxon>Dinophyceae</taxon>
        <taxon>Prorocentrales</taxon>
        <taxon>Prorocentraceae</taxon>
        <taxon>Prorocentrum</taxon>
    </lineage>
</organism>
<evidence type="ECO:0000256" key="2">
    <source>
        <dbReference type="ARBA" id="ARBA00022527"/>
    </source>
</evidence>
<feature type="compositionally biased region" description="Acidic residues" evidence="6">
    <location>
        <begin position="242"/>
        <end position="253"/>
    </location>
</feature>
<protein>
    <recommendedName>
        <fullName evidence="7">TATA-binding protein interacting (TIP20) domain-containing protein</fullName>
    </recommendedName>
</protein>
<reference evidence="8" key="1">
    <citation type="submission" date="2023-10" db="EMBL/GenBank/DDBJ databases">
        <authorList>
            <person name="Chen Y."/>
            <person name="Shah S."/>
            <person name="Dougan E. K."/>
            <person name="Thang M."/>
            <person name="Chan C."/>
        </authorList>
    </citation>
    <scope>NUCLEOTIDE SEQUENCE [LARGE SCALE GENOMIC DNA]</scope>
</reference>